<dbReference type="HAMAP" id="MF_03216">
    <property type="entry name" value="PLMT"/>
    <property type="match status" value="1"/>
</dbReference>
<evidence type="ECO:0000256" key="2">
    <source>
        <dbReference type="ARBA" id="ARBA00004969"/>
    </source>
</evidence>
<comment type="subcellular location">
    <subcellularLocation>
        <location evidence="1 15">Endoplasmic reticulum membrane</location>
        <topology evidence="1 15">Multi-pass membrane protein</topology>
    </subcellularLocation>
</comment>
<dbReference type="OrthoDB" id="8300106at2759"/>
<keyword evidence="4 15" id="KW-0444">Lipid biosynthesis</keyword>
<comment type="similarity">
    <text evidence="15">Belongs to the class VI-like SAM-binding methyltransferase superfamily. PEMT/PEM2 methyltransferase family.</text>
</comment>
<dbReference type="RefSeq" id="XP_010942086.1">
    <property type="nucleotide sequence ID" value="XM_010943784.3"/>
</dbReference>
<gene>
    <name evidence="18" type="primary">LOC105060175</name>
</gene>
<dbReference type="InterPro" id="IPR024960">
    <property type="entry name" value="PEMT/MFAP"/>
</dbReference>
<dbReference type="GeneID" id="105060175"/>
<reference evidence="18" key="1">
    <citation type="submission" date="2025-08" db="UniProtKB">
        <authorList>
            <consortium name="RefSeq"/>
        </authorList>
    </citation>
    <scope>IDENTIFICATION</scope>
</reference>
<keyword evidence="6 15" id="KW-0808">Transferase</keyword>
<keyword evidence="9 15" id="KW-0256">Endoplasmic reticulum</keyword>
<protein>
    <recommendedName>
        <fullName evidence="15">Phosphatidyl-N-methylethanolamine N-methyltransferase</fullName>
        <ecNumber evidence="15">2.1.1.71</ecNumber>
    </recommendedName>
    <alternativeName>
        <fullName evidence="15">Phospholipid methyltransferase</fullName>
        <shortName evidence="15">PLMT</shortName>
    </alternativeName>
</protein>
<feature type="transmembrane region" description="Helical" evidence="16">
    <location>
        <begin position="126"/>
        <end position="154"/>
    </location>
</feature>
<evidence type="ECO:0000313" key="18">
    <source>
        <dbReference type="RefSeq" id="XP_010942086.1"/>
    </source>
</evidence>
<comment type="pathway">
    <text evidence="3">Lipid metabolism.</text>
</comment>
<evidence type="ECO:0000256" key="9">
    <source>
        <dbReference type="ARBA" id="ARBA00022824"/>
    </source>
</evidence>
<evidence type="ECO:0000313" key="17">
    <source>
        <dbReference type="Proteomes" id="UP000504607"/>
    </source>
</evidence>
<feature type="transmembrane region" description="Helical" evidence="16">
    <location>
        <begin position="6"/>
        <end position="28"/>
    </location>
</feature>
<dbReference type="PANTHER" id="PTHR15458">
    <property type="entry name" value="PHOSPHATIDYLETHANOLAMINE N-METHYLTRANSFERASE"/>
    <property type="match status" value="1"/>
</dbReference>
<comment type="pathway">
    <text evidence="2 15">Phospholipid metabolism; phosphatidylcholine biosynthesis.</text>
</comment>
<feature type="binding site" evidence="15">
    <location>
        <begin position="162"/>
        <end position="163"/>
    </location>
    <ligand>
        <name>S-adenosyl-L-methionine</name>
        <dbReference type="ChEBI" id="CHEBI:59789"/>
    </ligand>
</feature>
<evidence type="ECO:0000256" key="3">
    <source>
        <dbReference type="ARBA" id="ARBA00005189"/>
    </source>
</evidence>
<proteinExistence type="inferred from homology"/>
<dbReference type="AlphaFoldDB" id="A0A6I9SM24"/>
<keyword evidence="5 15" id="KW-0489">Methyltransferase</keyword>
<dbReference type="Proteomes" id="UP000504607">
    <property type="component" value="Unplaced"/>
</dbReference>
<evidence type="ECO:0000256" key="5">
    <source>
        <dbReference type="ARBA" id="ARBA00022603"/>
    </source>
</evidence>
<comment type="function">
    <text evidence="15">Catalyzes the second two steps of the methylation pathway of phosphatidylcholine biosynthesis, the SAM-dependent methylation of phosphatidylmonomethylethanolamine (PMME) to phosphatidyldimethylethanolamine (PDME) and of PDME to phosphatidylcholine (PC).</text>
</comment>
<keyword evidence="7 15" id="KW-0949">S-adenosyl-L-methionine</keyword>
<organism evidence="17 18">
    <name type="scientific">Elaeis guineensis var. tenera</name>
    <name type="common">Oil palm</name>
    <dbReference type="NCBI Taxonomy" id="51953"/>
    <lineage>
        <taxon>Eukaryota</taxon>
        <taxon>Viridiplantae</taxon>
        <taxon>Streptophyta</taxon>
        <taxon>Embryophyta</taxon>
        <taxon>Tracheophyta</taxon>
        <taxon>Spermatophyta</taxon>
        <taxon>Magnoliopsida</taxon>
        <taxon>Liliopsida</taxon>
        <taxon>Arecaceae</taxon>
        <taxon>Arecoideae</taxon>
        <taxon>Cocoseae</taxon>
        <taxon>Elaeidinae</taxon>
        <taxon>Elaeis</taxon>
    </lineage>
</organism>
<keyword evidence="8 15" id="KW-0812">Transmembrane</keyword>
<name>A0A6I9SM24_ELAGV</name>
<sequence>MEGAPAAVAVAVAVGIGVMLPFPFYYLLWNYPQAWVDVCGKGVDPSHRMAQVSHVLKIFQFLALFSVARFSWPPWYCYPLVAVGQYLNFKVYQLLGEAGTYYGVRFGKNIPWVTEFPFGYVKDPQYVGSILSLLAILCWVPFQYVFLWVLSYLFMMWVESKEDPATRAKPLS</sequence>
<evidence type="ECO:0000256" key="11">
    <source>
        <dbReference type="ARBA" id="ARBA00023098"/>
    </source>
</evidence>
<dbReference type="Pfam" id="PF04191">
    <property type="entry name" value="PEMT"/>
    <property type="match status" value="1"/>
</dbReference>
<evidence type="ECO:0000256" key="4">
    <source>
        <dbReference type="ARBA" id="ARBA00022516"/>
    </source>
</evidence>
<keyword evidence="14 15" id="KW-1208">Phospholipid metabolism</keyword>
<accession>A0A6I9SM24</accession>
<keyword evidence="10 15" id="KW-1133">Transmembrane helix</keyword>
<keyword evidence="11 15" id="KW-0443">Lipid metabolism</keyword>
<evidence type="ECO:0000256" key="8">
    <source>
        <dbReference type="ARBA" id="ARBA00022692"/>
    </source>
</evidence>
<dbReference type="UniPathway" id="UPA00753"/>
<feature type="topological domain" description="Cytoplasmic" evidence="15">
    <location>
        <begin position="161"/>
        <end position="172"/>
    </location>
</feature>
<feature type="topological domain" description="Lumenal" evidence="15">
    <location>
        <begin position="1"/>
        <end position="8"/>
    </location>
</feature>
<dbReference type="InterPro" id="IPR007318">
    <property type="entry name" value="Phopholipid_MeTrfase"/>
</dbReference>
<keyword evidence="12 15" id="KW-0472">Membrane</keyword>
<comment type="catalytic activity">
    <reaction evidence="15">
        <text>a 1,2-diacyl-sn-glycero-3-phospho-N-methylethanolamine + S-adenosyl-L-methionine = a 1,2-diacyl-sn-glycero-3-phospho-N,N-dimethylethanolamine + S-adenosyl-L-homocysteine + H(+)</text>
        <dbReference type="Rhea" id="RHEA:32735"/>
        <dbReference type="ChEBI" id="CHEBI:15378"/>
        <dbReference type="ChEBI" id="CHEBI:57856"/>
        <dbReference type="ChEBI" id="CHEBI:59789"/>
        <dbReference type="ChEBI" id="CHEBI:64572"/>
        <dbReference type="ChEBI" id="CHEBI:64573"/>
        <dbReference type="EC" id="2.1.1.71"/>
    </reaction>
</comment>
<dbReference type="PANTHER" id="PTHR15458:SF5">
    <property type="entry name" value="PHOSPHATIDYLETHANOLAMINE N-METHYLTRANSFERASE"/>
    <property type="match status" value="1"/>
</dbReference>
<keyword evidence="17" id="KW-1185">Reference proteome</keyword>
<dbReference type="GO" id="GO:0032259">
    <property type="term" value="P:methylation"/>
    <property type="evidence" value="ECO:0007669"/>
    <property type="project" value="UniProtKB-KW"/>
</dbReference>
<feature type="binding site" evidence="15">
    <location>
        <begin position="82"/>
        <end position="84"/>
    </location>
    <ligand>
        <name>S-adenosyl-L-methionine</name>
        <dbReference type="ChEBI" id="CHEBI:59789"/>
    </ligand>
</feature>
<dbReference type="GO" id="GO:0004608">
    <property type="term" value="F:phosphatidylethanolamine N-methyltransferase activity"/>
    <property type="evidence" value="ECO:0007669"/>
    <property type="project" value="UniProtKB-UniRule"/>
</dbReference>
<dbReference type="EC" id="2.1.1.71" evidence="15"/>
<evidence type="ECO:0000256" key="15">
    <source>
        <dbReference type="HAMAP-Rule" id="MF_03216"/>
    </source>
</evidence>
<evidence type="ECO:0000256" key="12">
    <source>
        <dbReference type="ARBA" id="ARBA00023136"/>
    </source>
</evidence>
<dbReference type="GO" id="GO:0005789">
    <property type="term" value="C:endoplasmic reticulum membrane"/>
    <property type="evidence" value="ECO:0007669"/>
    <property type="project" value="UniProtKB-SubCell"/>
</dbReference>
<evidence type="ECO:0000256" key="6">
    <source>
        <dbReference type="ARBA" id="ARBA00022679"/>
    </source>
</evidence>
<evidence type="ECO:0000256" key="14">
    <source>
        <dbReference type="ARBA" id="ARBA00023264"/>
    </source>
</evidence>
<evidence type="ECO:0000256" key="16">
    <source>
        <dbReference type="SAM" id="Phobius"/>
    </source>
</evidence>
<comment type="caution">
    <text evidence="15">Lacks conserved residue(s) required for the propagation of feature annotation.</text>
</comment>
<comment type="catalytic activity">
    <reaction evidence="15">
        <text>a 1,2-diacyl-sn-glycero-3-phospho-N,N-dimethylethanolamine + S-adenosyl-L-methionine = a 1,2-diacyl-sn-glycero-3-phosphocholine + S-adenosyl-L-homocysteine + H(+)</text>
        <dbReference type="Rhea" id="RHEA:32739"/>
        <dbReference type="ChEBI" id="CHEBI:15378"/>
        <dbReference type="ChEBI" id="CHEBI:57643"/>
        <dbReference type="ChEBI" id="CHEBI:57856"/>
        <dbReference type="ChEBI" id="CHEBI:59789"/>
        <dbReference type="ChEBI" id="CHEBI:64572"/>
    </reaction>
</comment>
<dbReference type="GO" id="GO:0000773">
    <property type="term" value="F:phosphatidyl-N-methylethanolamine N-methyltransferase activity"/>
    <property type="evidence" value="ECO:0007669"/>
    <property type="project" value="UniProtKB-UniRule"/>
</dbReference>
<evidence type="ECO:0000256" key="1">
    <source>
        <dbReference type="ARBA" id="ARBA00004477"/>
    </source>
</evidence>
<dbReference type="Gene3D" id="1.20.120.1630">
    <property type="match status" value="1"/>
</dbReference>
<evidence type="ECO:0000256" key="13">
    <source>
        <dbReference type="ARBA" id="ARBA00023209"/>
    </source>
</evidence>
<dbReference type="GO" id="GO:0006656">
    <property type="term" value="P:phosphatidylcholine biosynthetic process"/>
    <property type="evidence" value="ECO:0007669"/>
    <property type="project" value="UniProtKB-UniRule"/>
</dbReference>
<keyword evidence="13 15" id="KW-0594">Phospholipid biosynthesis</keyword>
<evidence type="ECO:0000256" key="10">
    <source>
        <dbReference type="ARBA" id="ARBA00022989"/>
    </source>
</evidence>
<dbReference type="KEGG" id="egu:105060175"/>
<evidence type="ECO:0000256" key="7">
    <source>
        <dbReference type="ARBA" id="ARBA00022691"/>
    </source>
</evidence>